<evidence type="ECO:0000256" key="7">
    <source>
        <dbReference type="ARBA" id="ARBA00022833"/>
    </source>
</evidence>
<keyword evidence="11" id="KW-0539">Nucleus</keyword>
<accession>A0A9D3S2Y1</accession>
<dbReference type="InterPro" id="IPR052251">
    <property type="entry name" value="GH-ZnFinger_Regulators"/>
</dbReference>
<keyword evidence="5" id="KW-0677">Repeat</keyword>
<dbReference type="InterPro" id="IPR057986">
    <property type="entry name" value="TPR_Rlf/292/654"/>
</dbReference>
<dbReference type="PANTHER" id="PTHR15507">
    <property type="entry name" value="ZINC FINGER PROTEIN RLF"/>
    <property type="match status" value="1"/>
</dbReference>
<organism evidence="14 15">
    <name type="scientific">Anguilla anguilla</name>
    <name type="common">European freshwater eel</name>
    <name type="synonym">Muraena anguilla</name>
    <dbReference type="NCBI Taxonomy" id="7936"/>
    <lineage>
        <taxon>Eukaryota</taxon>
        <taxon>Metazoa</taxon>
        <taxon>Chordata</taxon>
        <taxon>Craniata</taxon>
        <taxon>Vertebrata</taxon>
        <taxon>Euteleostomi</taxon>
        <taxon>Actinopterygii</taxon>
        <taxon>Neopterygii</taxon>
        <taxon>Teleostei</taxon>
        <taxon>Anguilliformes</taxon>
        <taxon>Anguillidae</taxon>
        <taxon>Anguilla</taxon>
    </lineage>
</organism>
<feature type="compositionally biased region" description="Polar residues" evidence="12">
    <location>
        <begin position="851"/>
        <end position="860"/>
    </location>
</feature>
<dbReference type="Proteomes" id="UP001044222">
    <property type="component" value="Unassembled WGS sequence"/>
</dbReference>
<keyword evidence="6" id="KW-0863">Zinc-finger</keyword>
<comment type="caution">
    <text evidence="14">The sequence shown here is derived from an EMBL/GenBank/DDBJ whole genome shotgun (WGS) entry which is preliminary data.</text>
</comment>
<evidence type="ECO:0000259" key="13">
    <source>
        <dbReference type="PROSITE" id="PS00028"/>
    </source>
</evidence>
<dbReference type="GO" id="GO:0003677">
    <property type="term" value="F:DNA binding"/>
    <property type="evidence" value="ECO:0007669"/>
    <property type="project" value="UniProtKB-KW"/>
</dbReference>
<feature type="region of interest" description="Disordered" evidence="12">
    <location>
        <begin position="548"/>
        <end position="588"/>
    </location>
</feature>
<comment type="similarity">
    <text evidence="2">Belongs to the krueppel C2H2-type zinc-finger protein family.</text>
</comment>
<dbReference type="AlphaFoldDB" id="A0A9D3S2Y1"/>
<evidence type="ECO:0000256" key="10">
    <source>
        <dbReference type="ARBA" id="ARBA00023163"/>
    </source>
</evidence>
<feature type="compositionally biased region" description="Basic residues" evidence="12">
    <location>
        <begin position="570"/>
        <end position="580"/>
    </location>
</feature>
<dbReference type="GO" id="GO:0000981">
    <property type="term" value="F:DNA-binding transcription factor activity, RNA polymerase II-specific"/>
    <property type="evidence" value="ECO:0007669"/>
    <property type="project" value="TreeGrafter"/>
</dbReference>
<reference evidence="14" key="1">
    <citation type="submission" date="2021-01" db="EMBL/GenBank/DDBJ databases">
        <title>A chromosome-scale assembly of European eel, Anguilla anguilla.</title>
        <authorList>
            <person name="Henkel C."/>
            <person name="Jong-Raadsen S.A."/>
            <person name="Dufour S."/>
            <person name="Weltzien F.-A."/>
            <person name="Palstra A.P."/>
            <person name="Pelster B."/>
            <person name="Spaink H.P."/>
            <person name="Van Den Thillart G.E."/>
            <person name="Jansen H."/>
            <person name="Zahm M."/>
            <person name="Klopp C."/>
            <person name="Cedric C."/>
            <person name="Louis A."/>
            <person name="Berthelot C."/>
            <person name="Parey E."/>
            <person name="Roest Crollius H."/>
            <person name="Montfort J."/>
            <person name="Robinson-Rechavi M."/>
            <person name="Bucao C."/>
            <person name="Bouchez O."/>
            <person name="Gislard M."/>
            <person name="Lluch J."/>
            <person name="Milhes M."/>
            <person name="Lampietro C."/>
            <person name="Lopez Roques C."/>
            <person name="Donnadieu C."/>
            <person name="Braasch I."/>
            <person name="Desvignes T."/>
            <person name="Postlethwait J."/>
            <person name="Bobe J."/>
            <person name="Guiguen Y."/>
            <person name="Dirks R."/>
        </authorList>
    </citation>
    <scope>NUCLEOTIDE SEQUENCE</scope>
    <source>
        <strain evidence="14">Tag_6206</strain>
        <tissue evidence="14">Liver</tissue>
    </source>
</reference>
<evidence type="ECO:0000256" key="9">
    <source>
        <dbReference type="ARBA" id="ARBA00023125"/>
    </source>
</evidence>
<evidence type="ECO:0000256" key="8">
    <source>
        <dbReference type="ARBA" id="ARBA00023015"/>
    </source>
</evidence>
<dbReference type="PROSITE" id="PS00028">
    <property type="entry name" value="ZINC_FINGER_C2H2_1"/>
    <property type="match status" value="1"/>
</dbReference>
<feature type="region of interest" description="Disordered" evidence="12">
    <location>
        <begin position="1218"/>
        <end position="1240"/>
    </location>
</feature>
<dbReference type="SMART" id="SM00355">
    <property type="entry name" value="ZnF_C2H2"/>
    <property type="match status" value="2"/>
</dbReference>
<evidence type="ECO:0000256" key="3">
    <source>
        <dbReference type="ARBA" id="ARBA00022553"/>
    </source>
</evidence>
<dbReference type="EMBL" id="JAFIRN010000003">
    <property type="protein sequence ID" value="KAG5852795.1"/>
    <property type="molecule type" value="Genomic_DNA"/>
</dbReference>
<evidence type="ECO:0000313" key="14">
    <source>
        <dbReference type="EMBL" id="KAG5852795.1"/>
    </source>
</evidence>
<keyword evidence="10" id="KW-0804">Transcription</keyword>
<keyword evidence="4" id="KW-0479">Metal-binding</keyword>
<feature type="region of interest" description="Disordered" evidence="12">
    <location>
        <begin position="800"/>
        <end position="866"/>
    </location>
</feature>
<dbReference type="Pfam" id="PF25580">
    <property type="entry name" value="TPR_Rlf"/>
    <property type="match status" value="1"/>
</dbReference>
<keyword evidence="8" id="KW-0805">Transcription regulation</keyword>
<keyword evidence="3" id="KW-0597">Phosphoprotein</keyword>
<comment type="subcellular location">
    <subcellularLocation>
        <location evidence="1">Nucleus</location>
    </subcellularLocation>
</comment>
<keyword evidence="7" id="KW-0862">Zinc</keyword>
<protein>
    <recommendedName>
        <fullName evidence="13">C2H2-type domain-containing protein</fullName>
    </recommendedName>
</protein>
<dbReference type="GO" id="GO:0005634">
    <property type="term" value="C:nucleus"/>
    <property type="evidence" value="ECO:0007669"/>
    <property type="project" value="UniProtKB-SubCell"/>
</dbReference>
<evidence type="ECO:0000256" key="2">
    <source>
        <dbReference type="ARBA" id="ARBA00006991"/>
    </source>
</evidence>
<dbReference type="InterPro" id="IPR013087">
    <property type="entry name" value="Znf_C2H2_type"/>
</dbReference>
<gene>
    <name evidence="14" type="ORF">ANANG_G00066350</name>
</gene>
<sequence>MAEEESDFNSGRFKEELDSLLDCGVASECDLQSKNYCSRFCDLVEEYSARWQVPLPQLQVLRTALCCFAQSTVSLPSNCEHVQYALSSLALSFFELLLFFGKDEFLEDPLKDILESFQDCYVKLARHNNAYLLQVKLVMEDGGPWESPVLQAILNESDQPQEEVERYLSSEIQVFLELRIRYLLACERIGEAMALAKACIEHSAVGKHLYFHQAYLTCLWKASLYDRLHKQVAEIDGRHAVEIICNTESEERDDLLLALCKAFLIQQLQNGDMYYLWELIFIWSKLHLRENPSKQDFLEQCQQLMLSAKNVKSVFPFVKVINAELGNEGLQFCVELCACALQMDRCHDPVTKALLYKTIAYLLPNDLEVCRACSLLVFFLERSVESYKTVYLLYTHPDQEYHVDYGPVKNHVRFETLRILKRGLFFDPEFCSLIALRTNCLKLMSEKVMEEAQAEIADLDEHRWIPNHCAKEQRKEHRESAARRANRGIRRLVGKTNKPLVKRIVVPPEVAVDSPVKKRGRKPGSRVLIVADVSLLRWSFRQLSMSQESSVKQCRERRPRHCPKQAEKRTQKRRGRKPRRLVQEGTAQAENSALRYTVRRGKKTYLSPKDRHLYQHAAMQVCKQRDRTQEMLLHQAEDGVQTSNLALMETTGGGETLPMAGVPVPGGLPVPAIQGSTLEVSFPDNEMMDTSSLEQENETPSLHQDLTVQSDTLVKGCVRAQDASMNVNFAEPCENRLIESNSPAGPLTDTATVLEEHSIEADRELVRCLHSYSKIHWEPVRLSADVPKELALAQEVSKFESTELEEQGPGDAHESVLPQPPSGIGLNSPDAVEVSTPGVSQETPERVAQARSISGSTNNLPDRKNTSATTATLLKSSIHVRNCIVSQTASPPEPERKQILASVLSHANGTRSEKASAQLPAVTSIRLERCVLVLHCSLCNKDFKGGNIMRHAFAHLQREKLKCMFCGKRFNCQLTAKSHVTDHIEELKAQACPKEGTAHGIRTSESLEQVAASLSPDDRHKRKLLSDAGVPLNSGTLNHTLKDLKRQEQVSMPLKDKAALQKVNGSVVAGRPQSRKEGEFGPVDHCTFVSMDVALIGQREVEPHPGDAQVDETTEAGCKDCETTVCGTAADEVLANGHSEDGVTVLTVSTHRESWAANQPKGGGEFCEVTCADGLREGDASQQEAVEAKAKEQADCGGAASSRPFVRLSPSAYLDERFTSMPKRRKPSPENRRPPAPQRCSSCFSSFSCVEELQRHLSLNKCTSLFGFDSDDEGKSDWA</sequence>
<evidence type="ECO:0000256" key="12">
    <source>
        <dbReference type="SAM" id="MobiDB-lite"/>
    </source>
</evidence>
<evidence type="ECO:0000256" key="11">
    <source>
        <dbReference type="ARBA" id="ARBA00023242"/>
    </source>
</evidence>
<evidence type="ECO:0000256" key="1">
    <source>
        <dbReference type="ARBA" id="ARBA00004123"/>
    </source>
</evidence>
<feature type="domain" description="C2H2-type" evidence="13">
    <location>
        <begin position="963"/>
        <end position="983"/>
    </location>
</feature>
<evidence type="ECO:0000256" key="4">
    <source>
        <dbReference type="ARBA" id="ARBA00022723"/>
    </source>
</evidence>
<keyword evidence="9" id="KW-0238">DNA-binding</keyword>
<keyword evidence="15" id="KW-1185">Reference proteome</keyword>
<proteinExistence type="inferred from homology"/>
<evidence type="ECO:0000256" key="6">
    <source>
        <dbReference type="ARBA" id="ARBA00022771"/>
    </source>
</evidence>
<evidence type="ECO:0000313" key="15">
    <source>
        <dbReference type="Proteomes" id="UP001044222"/>
    </source>
</evidence>
<dbReference type="GO" id="GO:0008270">
    <property type="term" value="F:zinc ion binding"/>
    <property type="evidence" value="ECO:0007669"/>
    <property type="project" value="UniProtKB-KW"/>
</dbReference>
<evidence type="ECO:0000256" key="5">
    <source>
        <dbReference type="ARBA" id="ARBA00022737"/>
    </source>
</evidence>
<dbReference type="PANTHER" id="PTHR15507:SF16">
    <property type="entry name" value="ZINC FINGER PROTEIN 654"/>
    <property type="match status" value="1"/>
</dbReference>
<name>A0A9D3S2Y1_ANGAN</name>